<feature type="region of interest" description="Disordered" evidence="1">
    <location>
        <begin position="586"/>
        <end position="614"/>
    </location>
</feature>
<name>A0ABY5A5J3_9GAMM</name>
<dbReference type="GeneID" id="300083282"/>
<protein>
    <submittedName>
        <fullName evidence="2">NERD domain-containing protein</fullName>
    </submittedName>
</protein>
<proteinExistence type="predicted"/>
<evidence type="ECO:0000256" key="1">
    <source>
        <dbReference type="SAM" id="MobiDB-lite"/>
    </source>
</evidence>
<feature type="compositionally biased region" description="Basic residues" evidence="1">
    <location>
        <begin position="596"/>
        <end position="614"/>
    </location>
</feature>
<evidence type="ECO:0000313" key="3">
    <source>
        <dbReference type="Proteomes" id="UP001054897"/>
    </source>
</evidence>
<dbReference type="EMBL" id="CP099397">
    <property type="protein sequence ID" value="USR38913.1"/>
    <property type="molecule type" value="Genomic_DNA"/>
</dbReference>
<sequence>MNQLLHKQLMSEVSKLRRITAELSLQELVNFISNQQFNFNHDRKTARRRLSSPLRQGIYLLGIACSTNEPDNPKPLNDGKYDQITEQLEKIFTKYMLAYFPTNGDKANGLTTEWRKHREVAAPAFINYFMAGPKFSTTEIKNWISFSFNGFEDEISKSFGASPEIFLKLGDFFEQSILLKYDKLKEQYDKIDKSRLEFIEKLSQGLSPKQALEEVSAGGDLNTTMNQFLHDINELHSINISTLEEKFGSEIKSLVLEHFVTFRGRSQEITYITEESPTLLKPLLTTDGENLFFLANNSFYLSIITNFERYLSRSEHSKRYLKERDSRLESKASSVLRRIFPLDAEFYASAFESPKSQFEHDLIISHQSVLYVIEAKASPPKEPLRDPSKAYERINDHFRGKNGIQKAYDQANALKRNLITNGHVDLYNQKGELLASLSAQDYEKIYCICVTRDDFGALATNLSLLLKKDASDPYPWVLSINDLECFISGLLHLDKGLPDLLHYIDQRTKLHGKVLGSDELEYAGAFLKYGGLQEFIDTKADLIPLDISESDIFDKIYYCELSNQKFELTITSPNLTKLNPAKIFNSSRNSEDNKKAKARRKAAKASRRRNRNGN</sequence>
<keyword evidence="3" id="KW-1185">Reference proteome</keyword>
<organism evidence="2 3">
    <name type="scientific">Ectopseudomonas hydrolytica</name>
    <dbReference type="NCBI Taxonomy" id="2493633"/>
    <lineage>
        <taxon>Bacteria</taxon>
        <taxon>Pseudomonadati</taxon>
        <taxon>Pseudomonadota</taxon>
        <taxon>Gammaproteobacteria</taxon>
        <taxon>Pseudomonadales</taxon>
        <taxon>Pseudomonadaceae</taxon>
        <taxon>Ectopseudomonas</taxon>
    </lineage>
</organism>
<evidence type="ECO:0000313" key="2">
    <source>
        <dbReference type="EMBL" id="USR38913.1"/>
    </source>
</evidence>
<accession>A0ABY5A5J3</accession>
<reference evidence="2" key="1">
    <citation type="submission" date="2022-06" db="EMBL/GenBank/DDBJ databases">
        <title>Complete genome of Pseudomonas hydrolytica DSWY01T.</title>
        <authorList>
            <person name="Jung J."/>
            <person name="Jeon C.O."/>
        </authorList>
    </citation>
    <scope>NUCLEOTIDE SEQUENCE</scope>
    <source>
        <strain evidence="2">DSWY01</strain>
    </source>
</reference>
<gene>
    <name evidence="2" type="ORF">L1F06_019905</name>
</gene>
<dbReference type="RefSeq" id="WP_129481797.1">
    <property type="nucleotide sequence ID" value="NZ_CP099397.1"/>
</dbReference>
<dbReference type="Proteomes" id="UP001054897">
    <property type="component" value="Chromosome"/>
</dbReference>